<proteinExistence type="predicted"/>
<evidence type="ECO:0000313" key="2">
    <source>
        <dbReference type="Proteomes" id="UP000187203"/>
    </source>
</evidence>
<gene>
    <name evidence="1" type="ORF">COLO4_32958</name>
</gene>
<evidence type="ECO:0000313" key="1">
    <source>
        <dbReference type="EMBL" id="OMO62665.1"/>
    </source>
</evidence>
<organism evidence="1 2">
    <name type="scientific">Corchorus olitorius</name>
    <dbReference type="NCBI Taxonomy" id="93759"/>
    <lineage>
        <taxon>Eukaryota</taxon>
        <taxon>Viridiplantae</taxon>
        <taxon>Streptophyta</taxon>
        <taxon>Embryophyta</taxon>
        <taxon>Tracheophyta</taxon>
        <taxon>Spermatophyta</taxon>
        <taxon>Magnoliopsida</taxon>
        <taxon>eudicotyledons</taxon>
        <taxon>Gunneridae</taxon>
        <taxon>Pentapetalae</taxon>
        <taxon>rosids</taxon>
        <taxon>malvids</taxon>
        <taxon>Malvales</taxon>
        <taxon>Malvaceae</taxon>
        <taxon>Grewioideae</taxon>
        <taxon>Apeibeae</taxon>
        <taxon>Corchorus</taxon>
    </lineage>
</organism>
<name>A0A1R3GX30_9ROSI</name>
<sequence>MGEIYGLFECGSVFGVEIGELDGLMSGAHEWRGVSFLIRKWRVSFKNLRVFFRKEREKWRFSMIPRENQKAAVYLLGELKTDGGADWVTHWLLTWPLAALLSQC</sequence>
<comment type="caution">
    <text evidence="1">The sequence shown here is derived from an EMBL/GenBank/DDBJ whole genome shotgun (WGS) entry which is preliminary data.</text>
</comment>
<dbReference type="EMBL" id="AWUE01021345">
    <property type="protein sequence ID" value="OMO62665.1"/>
    <property type="molecule type" value="Genomic_DNA"/>
</dbReference>
<dbReference type="Proteomes" id="UP000187203">
    <property type="component" value="Unassembled WGS sequence"/>
</dbReference>
<reference evidence="2" key="1">
    <citation type="submission" date="2013-09" db="EMBL/GenBank/DDBJ databases">
        <title>Corchorus olitorius genome sequencing.</title>
        <authorList>
            <person name="Alam M."/>
            <person name="Haque M.S."/>
            <person name="Islam M.S."/>
            <person name="Emdad E.M."/>
            <person name="Islam M.M."/>
            <person name="Ahmed B."/>
            <person name="Halim A."/>
            <person name="Hossen Q.M.M."/>
            <person name="Hossain M.Z."/>
            <person name="Ahmed R."/>
            <person name="Khan M.M."/>
            <person name="Islam R."/>
            <person name="Rashid M.M."/>
            <person name="Khan S.A."/>
            <person name="Rahman M.S."/>
            <person name="Alam M."/>
            <person name="Yahiya A.S."/>
            <person name="Khan M.S."/>
            <person name="Azam M.S."/>
            <person name="Haque T."/>
            <person name="Lashkar M.Z.H."/>
            <person name="Akhand A.I."/>
            <person name="Morshed G."/>
            <person name="Roy S."/>
            <person name="Uddin K.S."/>
            <person name="Rabeya T."/>
            <person name="Hossain A.S."/>
            <person name="Chowdhury A."/>
            <person name="Snigdha A.R."/>
            <person name="Mortoza M.S."/>
            <person name="Matin S.A."/>
            <person name="Hoque S.M.E."/>
            <person name="Islam M.K."/>
            <person name="Roy D.K."/>
            <person name="Haider R."/>
            <person name="Moosa M.M."/>
            <person name="Elias S.M."/>
            <person name="Hasan A.M."/>
            <person name="Jahan S."/>
            <person name="Shafiuddin M."/>
            <person name="Mahmood N."/>
            <person name="Shommy N.S."/>
        </authorList>
    </citation>
    <scope>NUCLEOTIDE SEQUENCE [LARGE SCALE GENOMIC DNA]</scope>
    <source>
        <strain evidence="2">cv. O-4</strain>
    </source>
</reference>
<dbReference type="AlphaFoldDB" id="A0A1R3GX30"/>
<protein>
    <submittedName>
        <fullName evidence="1">Uncharacterized protein</fullName>
    </submittedName>
</protein>
<keyword evidence="2" id="KW-1185">Reference proteome</keyword>
<accession>A0A1R3GX30</accession>